<organism evidence="2">
    <name type="scientific">Selaginella moellendorffii</name>
    <name type="common">Spikemoss</name>
    <dbReference type="NCBI Taxonomy" id="88036"/>
    <lineage>
        <taxon>Eukaryota</taxon>
        <taxon>Viridiplantae</taxon>
        <taxon>Streptophyta</taxon>
        <taxon>Embryophyta</taxon>
        <taxon>Tracheophyta</taxon>
        <taxon>Lycopodiopsida</taxon>
        <taxon>Selaginellales</taxon>
        <taxon>Selaginellaceae</taxon>
        <taxon>Selaginella</taxon>
    </lineage>
</organism>
<name>D8S1N8_SELML</name>
<reference evidence="1 2" key="1">
    <citation type="journal article" date="2011" name="Science">
        <title>The Selaginella genome identifies genetic changes associated with the evolution of vascular plants.</title>
        <authorList>
            <person name="Banks J.A."/>
            <person name="Nishiyama T."/>
            <person name="Hasebe M."/>
            <person name="Bowman J.L."/>
            <person name="Gribskov M."/>
            <person name="dePamphilis C."/>
            <person name="Albert V.A."/>
            <person name="Aono N."/>
            <person name="Aoyama T."/>
            <person name="Ambrose B.A."/>
            <person name="Ashton N.W."/>
            <person name="Axtell M.J."/>
            <person name="Barker E."/>
            <person name="Barker M.S."/>
            <person name="Bennetzen J.L."/>
            <person name="Bonawitz N.D."/>
            <person name="Chapple C."/>
            <person name="Cheng C."/>
            <person name="Correa L.G."/>
            <person name="Dacre M."/>
            <person name="DeBarry J."/>
            <person name="Dreyer I."/>
            <person name="Elias M."/>
            <person name="Engstrom E.M."/>
            <person name="Estelle M."/>
            <person name="Feng L."/>
            <person name="Finet C."/>
            <person name="Floyd S.K."/>
            <person name="Frommer W.B."/>
            <person name="Fujita T."/>
            <person name="Gramzow L."/>
            <person name="Gutensohn M."/>
            <person name="Harholt J."/>
            <person name="Hattori M."/>
            <person name="Heyl A."/>
            <person name="Hirai T."/>
            <person name="Hiwatashi Y."/>
            <person name="Ishikawa M."/>
            <person name="Iwata M."/>
            <person name="Karol K.G."/>
            <person name="Koehler B."/>
            <person name="Kolukisaoglu U."/>
            <person name="Kubo M."/>
            <person name="Kurata T."/>
            <person name="Lalonde S."/>
            <person name="Li K."/>
            <person name="Li Y."/>
            <person name="Litt A."/>
            <person name="Lyons E."/>
            <person name="Manning G."/>
            <person name="Maruyama T."/>
            <person name="Michael T.P."/>
            <person name="Mikami K."/>
            <person name="Miyazaki S."/>
            <person name="Morinaga S."/>
            <person name="Murata T."/>
            <person name="Mueller-Roeber B."/>
            <person name="Nelson D.R."/>
            <person name="Obara M."/>
            <person name="Oguri Y."/>
            <person name="Olmstead R.G."/>
            <person name="Onodera N."/>
            <person name="Petersen B.L."/>
            <person name="Pils B."/>
            <person name="Prigge M."/>
            <person name="Rensing S.A."/>
            <person name="Riano-Pachon D.M."/>
            <person name="Roberts A.W."/>
            <person name="Sato Y."/>
            <person name="Scheller H.V."/>
            <person name="Schulz B."/>
            <person name="Schulz C."/>
            <person name="Shakirov E.V."/>
            <person name="Shibagaki N."/>
            <person name="Shinohara N."/>
            <person name="Shippen D.E."/>
            <person name="Soerensen I."/>
            <person name="Sotooka R."/>
            <person name="Sugimoto N."/>
            <person name="Sugita M."/>
            <person name="Sumikawa N."/>
            <person name="Tanurdzic M."/>
            <person name="Theissen G."/>
            <person name="Ulvskov P."/>
            <person name="Wakazuki S."/>
            <person name="Weng J.K."/>
            <person name="Willats W.W."/>
            <person name="Wipf D."/>
            <person name="Wolf P.G."/>
            <person name="Yang L."/>
            <person name="Zimmer A.D."/>
            <person name="Zhu Q."/>
            <person name="Mitros T."/>
            <person name="Hellsten U."/>
            <person name="Loque D."/>
            <person name="Otillar R."/>
            <person name="Salamov A."/>
            <person name="Schmutz J."/>
            <person name="Shapiro H."/>
            <person name="Lindquist E."/>
            <person name="Lucas S."/>
            <person name="Rokhsar D."/>
            <person name="Grigoriev I.V."/>
        </authorList>
    </citation>
    <scope>NUCLEOTIDE SEQUENCE [LARGE SCALE GENOMIC DNA]</scope>
</reference>
<dbReference type="Gramene" id="EFJ21737">
    <property type="protein sequence ID" value="EFJ21737"/>
    <property type="gene ID" value="SELMODRAFT_417191"/>
</dbReference>
<evidence type="ECO:0000313" key="1">
    <source>
        <dbReference type="EMBL" id="EFJ21737.1"/>
    </source>
</evidence>
<sequence length="385" mass="44029">MDVPSEWIIVVYGCHPQVLAKMMELASGRDKTVWDIDKFPHIRTEALELVRNLLRWEPKDDSYPTRQETLFVTAWDAMEWMNLFEIFRCLHTSTLQELSSSRALPPLIEESYLRFKELLLLEPDMAPFVELAKMVLVLTDWDNVVGFDSCDKNRKLEKFDAQELVSIPALPLDTALSRCWNVGDIANAALPWIVSKDGKHRILLAMDLDTGEGAALVVAMAVEHFEGQRPQVEVISVVVFTSWTSDTPDSEFINACKSCGQVERVESRRDRVRDVFYHRSRWQKEDADHGDPLHCAAAGEEEVKLARDGFDCLVSYLRSNEEENVHGPFLDNDILYRSAHETVEWFAVALWPGTKVLFVTLPQQRPRQQVKAQIAGIGDLPLWFT</sequence>
<dbReference type="EMBL" id="GL377598">
    <property type="protein sequence ID" value="EFJ21737.1"/>
    <property type="molecule type" value="Genomic_DNA"/>
</dbReference>
<keyword evidence="2" id="KW-1185">Reference proteome</keyword>
<accession>D8S1N8</accession>
<dbReference type="HOGENOM" id="CLU_718447_0_0_1"/>
<dbReference type="KEGG" id="smo:SELMODRAFT_417191"/>
<proteinExistence type="predicted"/>
<dbReference type="InParanoid" id="D8S1N8"/>
<protein>
    <submittedName>
        <fullName evidence="1">Uncharacterized protein</fullName>
    </submittedName>
</protein>
<gene>
    <name evidence="1" type="ORF">SELMODRAFT_417191</name>
</gene>
<dbReference type="AlphaFoldDB" id="D8S1N8"/>
<evidence type="ECO:0000313" key="2">
    <source>
        <dbReference type="Proteomes" id="UP000001514"/>
    </source>
</evidence>
<dbReference type="Proteomes" id="UP000001514">
    <property type="component" value="Unassembled WGS sequence"/>
</dbReference>